<dbReference type="InterPro" id="IPR013783">
    <property type="entry name" value="Ig-like_fold"/>
</dbReference>
<evidence type="ECO:0000256" key="1">
    <source>
        <dbReference type="SAM" id="SignalP"/>
    </source>
</evidence>
<dbReference type="Pfam" id="PF18911">
    <property type="entry name" value="PKD_4"/>
    <property type="match status" value="1"/>
</dbReference>
<dbReference type="AlphaFoldDB" id="A0A917IZI5"/>
<dbReference type="InterPro" id="IPR035986">
    <property type="entry name" value="PKD_dom_sf"/>
</dbReference>
<dbReference type="InterPro" id="IPR000601">
    <property type="entry name" value="PKD_dom"/>
</dbReference>
<evidence type="ECO:0000259" key="2">
    <source>
        <dbReference type="PROSITE" id="PS50093"/>
    </source>
</evidence>
<accession>A0A917IZI5</accession>
<dbReference type="PROSITE" id="PS50093">
    <property type="entry name" value="PKD"/>
    <property type="match status" value="1"/>
</dbReference>
<dbReference type="InterPro" id="IPR022409">
    <property type="entry name" value="PKD/Chitinase_dom"/>
</dbReference>
<feature type="signal peptide" evidence="1">
    <location>
        <begin position="1"/>
        <end position="21"/>
    </location>
</feature>
<dbReference type="CDD" id="cd00146">
    <property type="entry name" value="PKD"/>
    <property type="match status" value="1"/>
</dbReference>
<evidence type="ECO:0000313" key="4">
    <source>
        <dbReference type="Proteomes" id="UP000627292"/>
    </source>
</evidence>
<feature type="chain" id="PRO_5036711880" description="PKD domain-containing protein" evidence="1">
    <location>
        <begin position="22"/>
        <end position="476"/>
    </location>
</feature>
<sequence>MRNKYTAGIILLALLVCFVVAACTKEEVRVLQQPDACFEVKTITPNRGFLNISTTGFIDSNFYFFNCIDTVKNVSWHWSFGDGTVSDTKNPVHSYSKRGSYTVTLVVTGDNLHDTAVQTVWVVLGEETITLPGVKSISALAMEETESKEWQVLATAGYGKENYLIRLDSLLNVTGQHALPSQYVLNAMAYAKDDNYMFTGTTVAAERYNELLKMKADGTVLWKKVYSTDESLTYVTQTTDGGYGVTGAYAQRSGSYTEMYTLIKKTDSEGNVQWQKLLDKEKMVLARDAVFEQDGSVVVAGVQRDGQDSLLIVKMKAGGEIVWRSTVYWGLNSINLSNVRILRMGNGNYAVINQNARGIYFFSPQGVFFNRILAPSRIVQLSNAADGELIVLQEEGGNGFRMMVNKLTLDGEVRWTIYPDGNQKTQYGVSCCASSWPVLVQPLRNGGTISAASMVNMNDYTYSIRLIGFDDSGRLK</sequence>
<dbReference type="RefSeq" id="WP_188952322.1">
    <property type="nucleotide sequence ID" value="NZ_BMIB01000002.1"/>
</dbReference>
<name>A0A917IZI5_9BACT</name>
<comment type="caution">
    <text evidence="3">The sequence shown here is derived from an EMBL/GenBank/DDBJ whole genome shotgun (WGS) entry which is preliminary data.</text>
</comment>
<dbReference type="SUPFAM" id="SSF63829">
    <property type="entry name" value="Calcium-dependent phosphotriesterase"/>
    <property type="match status" value="1"/>
</dbReference>
<proteinExistence type="predicted"/>
<dbReference type="EMBL" id="BMIB01000002">
    <property type="protein sequence ID" value="GGH67946.1"/>
    <property type="molecule type" value="Genomic_DNA"/>
</dbReference>
<dbReference type="SMART" id="SM00089">
    <property type="entry name" value="PKD"/>
    <property type="match status" value="1"/>
</dbReference>
<dbReference type="PANTHER" id="PTHR42754">
    <property type="entry name" value="ENDOGLUCANASE"/>
    <property type="match status" value="1"/>
</dbReference>
<dbReference type="PROSITE" id="PS51257">
    <property type="entry name" value="PROKAR_LIPOPROTEIN"/>
    <property type="match status" value="1"/>
</dbReference>
<dbReference type="Proteomes" id="UP000627292">
    <property type="component" value="Unassembled WGS sequence"/>
</dbReference>
<dbReference type="SUPFAM" id="SSF49299">
    <property type="entry name" value="PKD domain"/>
    <property type="match status" value="1"/>
</dbReference>
<keyword evidence="1" id="KW-0732">Signal</keyword>
<protein>
    <recommendedName>
        <fullName evidence="2">PKD domain-containing protein</fullName>
    </recommendedName>
</protein>
<reference evidence="3" key="1">
    <citation type="journal article" date="2014" name="Int. J. Syst. Evol. Microbiol.">
        <title>Complete genome sequence of Corynebacterium casei LMG S-19264T (=DSM 44701T), isolated from a smear-ripened cheese.</title>
        <authorList>
            <consortium name="US DOE Joint Genome Institute (JGI-PGF)"/>
            <person name="Walter F."/>
            <person name="Albersmeier A."/>
            <person name="Kalinowski J."/>
            <person name="Ruckert C."/>
        </authorList>
    </citation>
    <scope>NUCLEOTIDE SEQUENCE</scope>
    <source>
        <strain evidence="3">CGMCC 1.15290</strain>
    </source>
</reference>
<dbReference type="Gene3D" id="2.60.40.10">
    <property type="entry name" value="Immunoglobulins"/>
    <property type="match status" value="1"/>
</dbReference>
<organism evidence="3 4">
    <name type="scientific">Filimonas zeae</name>
    <dbReference type="NCBI Taxonomy" id="1737353"/>
    <lineage>
        <taxon>Bacteria</taxon>
        <taxon>Pseudomonadati</taxon>
        <taxon>Bacteroidota</taxon>
        <taxon>Chitinophagia</taxon>
        <taxon>Chitinophagales</taxon>
        <taxon>Chitinophagaceae</taxon>
        <taxon>Filimonas</taxon>
    </lineage>
</organism>
<feature type="domain" description="PKD" evidence="2">
    <location>
        <begin position="65"/>
        <end position="108"/>
    </location>
</feature>
<dbReference type="PANTHER" id="PTHR42754:SF1">
    <property type="entry name" value="LIPOPROTEIN"/>
    <property type="match status" value="1"/>
</dbReference>
<keyword evidence="4" id="KW-1185">Reference proteome</keyword>
<gene>
    <name evidence="3" type="ORF">GCM10011379_23730</name>
</gene>
<reference evidence="3" key="2">
    <citation type="submission" date="2020-09" db="EMBL/GenBank/DDBJ databases">
        <authorList>
            <person name="Sun Q."/>
            <person name="Zhou Y."/>
        </authorList>
    </citation>
    <scope>NUCLEOTIDE SEQUENCE</scope>
    <source>
        <strain evidence="3">CGMCC 1.15290</strain>
    </source>
</reference>
<evidence type="ECO:0000313" key="3">
    <source>
        <dbReference type="EMBL" id="GGH67946.1"/>
    </source>
</evidence>